<organism evidence="4 5">
    <name type="scientific">Aureococcus anophagefferens</name>
    <name type="common">Harmful bloom alga</name>
    <dbReference type="NCBI Taxonomy" id="44056"/>
    <lineage>
        <taxon>Eukaryota</taxon>
        <taxon>Sar</taxon>
        <taxon>Stramenopiles</taxon>
        <taxon>Ochrophyta</taxon>
        <taxon>Pelagophyceae</taxon>
        <taxon>Pelagomonadales</taxon>
        <taxon>Pelagomonadaceae</taxon>
        <taxon>Aureococcus</taxon>
    </lineage>
</organism>
<dbReference type="CDD" id="cd00051">
    <property type="entry name" value="EFh"/>
    <property type="match status" value="1"/>
</dbReference>
<accession>A0ABR1G6D1</accession>
<dbReference type="InterPro" id="IPR011992">
    <property type="entry name" value="EF-hand-dom_pair"/>
</dbReference>
<keyword evidence="5" id="KW-1185">Reference proteome</keyword>
<dbReference type="Pfam" id="PF13499">
    <property type="entry name" value="EF-hand_7"/>
    <property type="match status" value="1"/>
</dbReference>
<feature type="compositionally biased region" description="Low complexity" evidence="2">
    <location>
        <begin position="1"/>
        <end position="23"/>
    </location>
</feature>
<dbReference type="SMART" id="SM00054">
    <property type="entry name" value="EFh"/>
    <property type="match status" value="2"/>
</dbReference>
<evidence type="ECO:0000313" key="4">
    <source>
        <dbReference type="EMBL" id="KAK7248746.1"/>
    </source>
</evidence>
<dbReference type="InterPro" id="IPR002048">
    <property type="entry name" value="EF_hand_dom"/>
</dbReference>
<keyword evidence="1" id="KW-0106">Calcium</keyword>
<protein>
    <recommendedName>
        <fullName evidence="3">EF-hand domain-containing protein</fullName>
    </recommendedName>
</protein>
<feature type="domain" description="EF-hand" evidence="3">
    <location>
        <begin position="84"/>
        <end position="119"/>
    </location>
</feature>
<name>A0ABR1G6D1_AURAN</name>
<evidence type="ECO:0000256" key="1">
    <source>
        <dbReference type="ARBA" id="ARBA00022837"/>
    </source>
</evidence>
<comment type="caution">
    <text evidence="4">The sequence shown here is derived from an EMBL/GenBank/DDBJ whole genome shotgun (WGS) entry which is preliminary data.</text>
</comment>
<dbReference type="EMBL" id="JBBJCI010000087">
    <property type="protein sequence ID" value="KAK7248746.1"/>
    <property type="molecule type" value="Genomic_DNA"/>
</dbReference>
<reference evidence="4 5" key="1">
    <citation type="submission" date="2024-03" db="EMBL/GenBank/DDBJ databases">
        <title>Aureococcus anophagefferens CCMP1851 and Kratosvirus quantuckense: Draft genome of a second virus-susceptible host strain in the model system.</title>
        <authorList>
            <person name="Chase E."/>
            <person name="Truchon A.R."/>
            <person name="Schepens W."/>
            <person name="Wilhelm S.W."/>
        </authorList>
    </citation>
    <scope>NUCLEOTIDE SEQUENCE [LARGE SCALE GENOMIC DNA]</scope>
    <source>
        <strain evidence="4 5">CCMP1851</strain>
    </source>
</reference>
<feature type="region of interest" description="Disordered" evidence="2">
    <location>
        <begin position="1"/>
        <end position="31"/>
    </location>
</feature>
<evidence type="ECO:0000256" key="2">
    <source>
        <dbReference type="SAM" id="MobiDB-lite"/>
    </source>
</evidence>
<evidence type="ECO:0000259" key="3">
    <source>
        <dbReference type="PROSITE" id="PS50222"/>
    </source>
</evidence>
<dbReference type="SUPFAM" id="SSF47473">
    <property type="entry name" value="EF-hand"/>
    <property type="match status" value="1"/>
</dbReference>
<dbReference type="Proteomes" id="UP001363151">
    <property type="component" value="Unassembled WGS sequence"/>
</dbReference>
<evidence type="ECO:0000313" key="5">
    <source>
        <dbReference type="Proteomes" id="UP001363151"/>
    </source>
</evidence>
<dbReference type="InterPro" id="IPR018247">
    <property type="entry name" value="EF_Hand_1_Ca_BS"/>
</dbReference>
<dbReference type="Gene3D" id="1.10.238.10">
    <property type="entry name" value="EF-hand"/>
    <property type="match status" value="1"/>
</dbReference>
<sequence>MERRASQIAQMAAQRRASMASRQEAGMGGGGDGKISLVAPVITRKGESTDLLQAETKVLNFSTIRWLEKHHNHRVVKRAELDEGKVRQLREMFDHMDMDGSGDIEVDEVEQAMKFVRALNPQHPFDREKILQTFEYTDSDGSGTLSFDEFLTVMTSDDVGHTFFRLSDEQRADGDEKSFFQFATLYRREMLLNSITGGSKNMQRRPARNSNLQPA</sequence>
<dbReference type="PROSITE" id="PS50222">
    <property type="entry name" value="EF_HAND_2"/>
    <property type="match status" value="2"/>
</dbReference>
<dbReference type="PROSITE" id="PS00018">
    <property type="entry name" value="EF_HAND_1"/>
    <property type="match status" value="2"/>
</dbReference>
<gene>
    <name evidence="4" type="ORF">SO694_00040295</name>
</gene>
<proteinExistence type="predicted"/>
<feature type="domain" description="EF-hand" evidence="3">
    <location>
        <begin position="125"/>
        <end position="160"/>
    </location>
</feature>